<evidence type="ECO:0000313" key="4">
    <source>
        <dbReference type="EMBL" id="MCK0538621.1"/>
    </source>
</evidence>
<sequence>MKNIRQLALATLLAGPFSGASLALDNSDFSQLDQRALGTVQYATDATTGIGFLPSWTLLAPNGGAIRTGNNLGADGDSAFTFNLLANGFGDNKLEQCLPIDPSQSLSIQYAVSTSVVSDDVRTRLNPNFYASMEECEVNLQADDNSNRLDNFADANEDYDQQLGGLDQNQWADLPATVFAAGALPAEAQVLRISLRARDRSGQDAEVLFDNVRVTQGSSPVNLVRNPSFEHLEAAPGDFLHAGAGWQLNSGDRVAAGASSASLSGGHVFYFETLANGFGDSRLDVCVPVDGTATLRPTVRAGSLMPHAELSLRIDLAFFTDADCTTDADSALDIRQDFAIDDTTVAWQTFQTDEQRDAGALAGVASARLSLRARDRTGDTFARAVYLDEATLEDATPAPTFTPPGQEFSTSELVITVNGPAGSTLYYTLDGSTPSQASSALQPGETLTLTATTVVQAMAVLNGQTSEVRSATYTQVDAPFVPPSGPLNRSAGSIGLMFGLFGTLLLLRRR</sequence>
<keyword evidence="1" id="KW-0472">Membrane</keyword>
<protein>
    <submittedName>
        <fullName evidence="4">Chitobiase/beta-hexosaminidase C-terminal domain-containing protein</fullName>
    </submittedName>
</protein>
<evidence type="ECO:0000313" key="5">
    <source>
        <dbReference type="Proteomes" id="UP001165524"/>
    </source>
</evidence>
<feature type="domain" description="GH29D-like beta-sandwich" evidence="3">
    <location>
        <begin position="403"/>
        <end position="467"/>
    </location>
</feature>
<feature type="transmembrane region" description="Helical" evidence="1">
    <location>
        <begin position="490"/>
        <end position="507"/>
    </location>
</feature>
<keyword evidence="5" id="KW-1185">Reference proteome</keyword>
<proteinExistence type="predicted"/>
<feature type="signal peptide" evidence="2">
    <location>
        <begin position="1"/>
        <end position="23"/>
    </location>
</feature>
<dbReference type="Proteomes" id="UP001165524">
    <property type="component" value="Unassembled WGS sequence"/>
</dbReference>
<keyword evidence="1" id="KW-0812">Transmembrane</keyword>
<organism evidence="4 5">
    <name type="scientific">Alcanivorax quisquiliarum</name>
    <dbReference type="NCBI Taxonomy" id="2933565"/>
    <lineage>
        <taxon>Bacteria</taxon>
        <taxon>Pseudomonadati</taxon>
        <taxon>Pseudomonadota</taxon>
        <taxon>Gammaproteobacteria</taxon>
        <taxon>Oceanospirillales</taxon>
        <taxon>Alcanivoracaceae</taxon>
        <taxon>Alcanivorax</taxon>
    </lineage>
</organism>
<accession>A0ABT0E9U6</accession>
<comment type="caution">
    <text evidence="4">The sequence shown here is derived from an EMBL/GenBank/DDBJ whole genome shotgun (WGS) entry which is preliminary data.</text>
</comment>
<reference evidence="4" key="1">
    <citation type="submission" date="2022-04" db="EMBL/GenBank/DDBJ databases">
        <title>Alcanivorax sp. CY1518 draft genome sequence.</title>
        <authorList>
            <person name="Zhao G."/>
            <person name="An M."/>
        </authorList>
    </citation>
    <scope>NUCLEOTIDE SEQUENCE</scope>
    <source>
        <strain evidence="4">CY1518</strain>
    </source>
</reference>
<gene>
    <name evidence="4" type="ORF">MU846_12975</name>
</gene>
<feature type="chain" id="PRO_5046269937" evidence="2">
    <location>
        <begin position="24"/>
        <end position="510"/>
    </location>
</feature>
<evidence type="ECO:0000259" key="3">
    <source>
        <dbReference type="Pfam" id="PF13290"/>
    </source>
</evidence>
<keyword evidence="1" id="KW-1133">Transmembrane helix</keyword>
<dbReference type="Pfam" id="PF13290">
    <property type="entry name" value="CHB_HEX_C_1"/>
    <property type="match status" value="1"/>
</dbReference>
<evidence type="ECO:0000256" key="2">
    <source>
        <dbReference type="SAM" id="SignalP"/>
    </source>
</evidence>
<dbReference type="InterPro" id="IPR059177">
    <property type="entry name" value="GH29D-like_dom"/>
</dbReference>
<name>A0ABT0E9U6_9GAMM</name>
<evidence type="ECO:0000256" key="1">
    <source>
        <dbReference type="SAM" id="Phobius"/>
    </source>
</evidence>
<dbReference type="RefSeq" id="WP_246953418.1">
    <property type="nucleotide sequence ID" value="NZ_JALKII010000010.1"/>
</dbReference>
<dbReference type="EMBL" id="JALKII010000010">
    <property type="protein sequence ID" value="MCK0538621.1"/>
    <property type="molecule type" value="Genomic_DNA"/>
</dbReference>
<keyword evidence="2" id="KW-0732">Signal</keyword>